<name>K3WFF4_GLOUD</name>
<evidence type="ECO:0000259" key="7">
    <source>
        <dbReference type="PROSITE" id="PS50011"/>
    </source>
</evidence>
<keyword evidence="9" id="KW-1185">Reference proteome</keyword>
<accession>K3WFF4</accession>
<keyword evidence="4" id="KW-0418">Kinase</keyword>
<dbReference type="OMA" id="VTNWREA"/>
<keyword evidence="3" id="KW-0547">Nucleotide-binding</keyword>
<dbReference type="AlphaFoldDB" id="K3WFF4"/>
<reference evidence="8" key="3">
    <citation type="submission" date="2015-02" db="UniProtKB">
        <authorList>
            <consortium name="EnsemblProtists"/>
        </authorList>
    </citation>
    <scope>IDENTIFICATION</scope>
    <source>
        <strain evidence="8">DAOM BR144</strain>
    </source>
</reference>
<evidence type="ECO:0000256" key="1">
    <source>
        <dbReference type="ARBA" id="ARBA00022527"/>
    </source>
</evidence>
<feature type="compositionally biased region" description="Basic and acidic residues" evidence="6">
    <location>
        <begin position="577"/>
        <end position="588"/>
    </location>
</feature>
<dbReference type="InterPro" id="IPR000719">
    <property type="entry name" value="Prot_kinase_dom"/>
</dbReference>
<keyword evidence="5" id="KW-0067">ATP-binding</keyword>
<evidence type="ECO:0000313" key="9">
    <source>
        <dbReference type="Proteomes" id="UP000019132"/>
    </source>
</evidence>
<feature type="region of interest" description="Disordered" evidence="6">
    <location>
        <begin position="28"/>
        <end position="49"/>
    </location>
</feature>
<dbReference type="InterPro" id="IPR011009">
    <property type="entry name" value="Kinase-like_dom_sf"/>
</dbReference>
<dbReference type="Gene3D" id="3.30.200.20">
    <property type="entry name" value="Phosphorylase Kinase, domain 1"/>
    <property type="match status" value="1"/>
</dbReference>
<organism evidence="8 9">
    <name type="scientific">Globisporangium ultimum (strain ATCC 200006 / CBS 805.95 / DAOM BR144)</name>
    <name type="common">Pythium ultimum</name>
    <dbReference type="NCBI Taxonomy" id="431595"/>
    <lineage>
        <taxon>Eukaryota</taxon>
        <taxon>Sar</taxon>
        <taxon>Stramenopiles</taxon>
        <taxon>Oomycota</taxon>
        <taxon>Peronosporomycetes</taxon>
        <taxon>Pythiales</taxon>
        <taxon>Pythiaceae</taxon>
        <taxon>Globisporangium</taxon>
    </lineage>
</organism>
<dbReference type="Pfam" id="PF00069">
    <property type="entry name" value="Pkinase"/>
    <property type="match status" value="2"/>
</dbReference>
<dbReference type="PROSITE" id="PS50011">
    <property type="entry name" value="PROTEIN_KINASE_DOM"/>
    <property type="match status" value="1"/>
</dbReference>
<evidence type="ECO:0000313" key="8">
    <source>
        <dbReference type="EnsemblProtists" id="PYU1_T003695"/>
    </source>
</evidence>
<dbReference type="EnsemblProtists" id="PYU1_T003695">
    <property type="protein sequence ID" value="PYU1_T003695"/>
    <property type="gene ID" value="PYU1_G003685"/>
</dbReference>
<dbReference type="eggNOG" id="KOG0032">
    <property type="taxonomic scope" value="Eukaryota"/>
</dbReference>
<evidence type="ECO:0000256" key="4">
    <source>
        <dbReference type="ARBA" id="ARBA00022777"/>
    </source>
</evidence>
<dbReference type="VEuPathDB" id="FungiDB:PYU1_G003685"/>
<keyword evidence="2" id="KW-0808">Transferase</keyword>
<feature type="compositionally biased region" description="Low complexity" evidence="6">
    <location>
        <begin position="31"/>
        <end position="47"/>
    </location>
</feature>
<dbReference type="SUPFAM" id="SSF56112">
    <property type="entry name" value="Protein kinase-like (PK-like)"/>
    <property type="match status" value="1"/>
</dbReference>
<protein>
    <recommendedName>
        <fullName evidence="7">Protein kinase domain-containing protein</fullName>
    </recommendedName>
</protein>
<feature type="compositionally biased region" description="Basic and acidic residues" evidence="6">
    <location>
        <begin position="437"/>
        <end position="446"/>
    </location>
</feature>
<dbReference type="PANTHER" id="PTHR24349">
    <property type="entry name" value="SERINE/THREONINE-PROTEIN KINASE"/>
    <property type="match status" value="1"/>
</dbReference>
<keyword evidence="1" id="KW-0723">Serine/threonine-protein kinase</keyword>
<feature type="compositionally biased region" description="Low complexity" evidence="6">
    <location>
        <begin position="426"/>
        <end position="436"/>
    </location>
</feature>
<dbReference type="InterPro" id="IPR050205">
    <property type="entry name" value="CDPK_Ser/Thr_kinases"/>
</dbReference>
<dbReference type="GO" id="GO:0004674">
    <property type="term" value="F:protein serine/threonine kinase activity"/>
    <property type="evidence" value="ECO:0007669"/>
    <property type="project" value="UniProtKB-KW"/>
</dbReference>
<dbReference type="GO" id="GO:0005524">
    <property type="term" value="F:ATP binding"/>
    <property type="evidence" value="ECO:0007669"/>
    <property type="project" value="UniProtKB-KW"/>
</dbReference>
<dbReference type="Proteomes" id="UP000019132">
    <property type="component" value="Unassembled WGS sequence"/>
</dbReference>
<dbReference type="HOGENOM" id="CLU_513396_0_0_1"/>
<dbReference type="SMART" id="SM00220">
    <property type="entry name" value="S_TKc"/>
    <property type="match status" value="1"/>
</dbReference>
<dbReference type="InParanoid" id="K3WFF4"/>
<feature type="region of interest" description="Disordered" evidence="6">
    <location>
        <begin position="559"/>
        <end position="588"/>
    </location>
</feature>
<proteinExistence type="predicted"/>
<evidence type="ECO:0000256" key="3">
    <source>
        <dbReference type="ARBA" id="ARBA00022741"/>
    </source>
</evidence>
<dbReference type="Gene3D" id="1.10.510.10">
    <property type="entry name" value="Transferase(Phosphotransferase) domain 1"/>
    <property type="match status" value="1"/>
</dbReference>
<evidence type="ECO:0000256" key="6">
    <source>
        <dbReference type="SAM" id="MobiDB-lite"/>
    </source>
</evidence>
<reference evidence="9" key="2">
    <citation type="submission" date="2010-04" db="EMBL/GenBank/DDBJ databases">
        <authorList>
            <person name="Buell R."/>
            <person name="Hamilton J."/>
            <person name="Hostetler J."/>
        </authorList>
    </citation>
    <scope>NUCLEOTIDE SEQUENCE [LARGE SCALE GENOMIC DNA]</scope>
    <source>
        <strain evidence="9">DAOM:BR144</strain>
    </source>
</reference>
<dbReference type="EMBL" id="GL376638">
    <property type="status" value="NOT_ANNOTATED_CDS"/>
    <property type="molecule type" value="Genomic_DNA"/>
</dbReference>
<sequence>MVHAKRARVYEDLRPLMMERTSWLSRGSDVSAASTSPATTSTGTSPGLYTARDRMTHEIVALKVFDKKILERKDTRRRLRREVRVLSLCRDHPNLLTLYDVFTSRSTFEIAFELARGGEVMNRIHATSAVVLPPTSPARAYKFSEYEISRVLAGVVDGLRFLHNREILHGEVRPEHILYSDTEPDSRVLVADFGRAAAWNTGEFTFQSRVPATDEDGRPANSGIDGKRNKESTLQPRFLWDDAHHRKFLPPFVLQRRDNTLHNWGEARQVDIWALGVTMYVLLCACFPFEKHGNTNDDQENNNLVPQEASPPFHLEFPAGGATISRAARDLLQRLLASDDPDDVMTMDEVSMHPWIQDNCAATASWSREVVNSHRVFATQYAAEVAAVSRRRRVSDAAFNYSLRATQPTSVIGPLTPRQFLSGMIDNNHQSSSNSSSDERRDRYDADLGESDSDSQHERPSFVSTSGNLPLLVAADEPPTSDGFMRMASAEIDAYTQHNGSFTGDADAWHFDDDPVSPGADRRQQFNNDRRHRFQKQSSSVENKLWLVLLRQRRFFSFRSRSSSGGSGGAGGSHSYQSDRSDSDIVVR</sequence>
<feature type="domain" description="Protein kinase" evidence="7">
    <location>
        <begin position="34"/>
        <end position="356"/>
    </location>
</feature>
<feature type="region of interest" description="Disordered" evidence="6">
    <location>
        <begin position="422"/>
        <end position="477"/>
    </location>
</feature>
<evidence type="ECO:0000256" key="5">
    <source>
        <dbReference type="ARBA" id="ARBA00022840"/>
    </source>
</evidence>
<dbReference type="STRING" id="431595.K3WFF4"/>
<reference evidence="9" key="1">
    <citation type="journal article" date="2010" name="Genome Biol.">
        <title>Genome sequence of the necrotrophic plant pathogen Pythium ultimum reveals original pathogenicity mechanisms and effector repertoire.</title>
        <authorList>
            <person name="Levesque C.A."/>
            <person name="Brouwer H."/>
            <person name="Cano L."/>
            <person name="Hamilton J.P."/>
            <person name="Holt C."/>
            <person name="Huitema E."/>
            <person name="Raffaele S."/>
            <person name="Robideau G.P."/>
            <person name="Thines M."/>
            <person name="Win J."/>
            <person name="Zerillo M.M."/>
            <person name="Beakes G.W."/>
            <person name="Boore J.L."/>
            <person name="Busam D."/>
            <person name="Dumas B."/>
            <person name="Ferriera S."/>
            <person name="Fuerstenberg S.I."/>
            <person name="Gachon C.M."/>
            <person name="Gaulin E."/>
            <person name="Govers F."/>
            <person name="Grenville-Briggs L."/>
            <person name="Horner N."/>
            <person name="Hostetler J."/>
            <person name="Jiang R.H."/>
            <person name="Johnson J."/>
            <person name="Krajaejun T."/>
            <person name="Lin H."/>
            <person name="Meijer H.J."/>
            <person name="Moore B."/>
            <person name="Morris P."/>
            <person name="Phuntmart V."/>
            <person name="Puiu D."/>
            <person name="Shetty J."/>
            <person name="Stajich J.E."/>
            <person name="Tripathy S."/>
            <person name="Wawra S."/>
            <person name="van West P."/>
            <person name="Whitty B.R."/>
            <person name="Coutinho P.M."/>
            <person name="Henrissat B."/>
            <person name="Martin F."/>
            <person name="Thomas P.D."/>
            <person name="Tyler B.M."/>
            <person name="De Vries R.P."/>
            <person name="Kamoun S."/>
            <person name="Yandell M."/>
            <person name="Tisserat N."/>
            <person name="Buell C.R."/>
        </authorList>
    </citation>
    <scope>NUCLEOTIDE SEQUENCE</scope>
    <source>
        <strain evidence="9">DAOM:BR144</strain>
    </source>
</reference>
<evidence type="ECO:0000256" key="2">
    <source>
        <dbReference type="ARBA" id="ARBA00022679"/>
    </source>
</evidence>